<feature type="domain" description="RNA polymerase sigma factor 70 region 4 type 2" evidence="6">
    <location>
        <begin position="105"/>
        <end position="155"/>
    </location>
</feature>
<evidence type="ECO:0000259" key="5">
    <source>
        <dbReference type="Pfam" id="PF04542"/>
    </source>
</evidence>
<dbReference type="InterPro" id="IPR013325">
    <property type="entry name" value="RNA_pol_sigma_r2"/>
</dbReference>
<dbReference type="GO" id="GO:0016987">
    <property type="term" value="F:sigma factor activity"/>
    <property type="evidence" value="ECO:0007669"/>
    <property type="project" value="UniProtKB-KW"/>
</dbReference>
<accession>A0A367GR78</accession>
<dbReference type="Pfam" id="PF08281">
    <property type="entry name" value="Sigma70_r4_2"/>
    <property type="match status" value="1"/>
</dbReference>
<name>A0A367GR78_9SPHI</name>
<dbReference type="Gene3D" id="1.10.10.10">
    <property type="entry name" value="Winged helix-like DNA-binding domain superfamily/Winged helix DNA-binding domain"/>
    <property type="match status" value="1"/>
</dbReference>
<dbReference type="InterPro" id="IPR013249">
    <property type="entry name" value="RNA_pol_sigma70_r4_t2"/>
</dbReference>
<dbReference type="GO" id="GO:0006352">
    <property type="term" value="P:DNA-templated transcription initiation"/>
    <property type="evidence" value="ECO:0007669"/>
    <property type="project" value="InterPro"/>
</dbReference>
<dbReference type="Gene3D" id="1.10.1740.10">
    <property type="match status" value="1"/>
</dbReference>
<reference evidence="7 8" key="1">
    <citation type="submission" date="2018-05" db="EMBL/GenBank/DDBJ databases">
        <title>Mucilaginibacter hurinus sp. nov., isolated from briquette warehouse soil.</title>
        <authorList>
            <person name="Choi L."/>
        </authorList>
    </citation>
    <scope>NUCLEOTIDE SEQUENCE [LARGE SCALE GENOMIC DNA]</scope>
    <source>
        <strain evidence="7 8">ZR32</strain>
    </source>
</reference>
<evidence type="ECO:0000313" key="8">
    <source>
        <dbReference type="Proteomes" id="UP000253209"/>
    </source>
</evidence>
<dbReference type="GO" id="GO:0003677">
    <property type="term" value="F:DNA binding"/>
    <property type="evidence" value="ECO:0007669"/>
    <property type="project" value="InterPro"/>
</dbReference>
<dbReference type="Proteomes" id="UP000253209">
    <property type="component" value="Unassembled WGS sequence"/>
</dbReference>
<feature type="domain" description="RNA polymerase sigma-70 region 2" evidence="5">
    <location>
        <begin position="12"/>
        <end position="78"/>
    </location>
</feature>
<dbReference type="InterPro" id="IPR036388">
    <property type="entry name" value="WH-like_DNA-bd_sf"/>
</dbReference>
<proteinExistence type="inferred from homology"/>
<keyword evidence="2" id="KW-0805">Transcription regulation</keyword>
<gene>
    <name evidence="7" type="ORF">DJ568_04150</name>
</gene>
<dbReference type="InterPro" id="IPR039425">
    <property type="entry name" value="RNA_pol_sigma-70-like"/>
</dbReference>
<keyword evidence="8" id="KW-1185">Reference proteome</keyword>
<dbReference type="Pfam" id="PF04542">
    <property type="entry name" value="Sigma70_r2"/>
    <property type="match status" value="1"/>
</dbReference>
<dbReference type="InterPro" id="IPR007627">
    <property type="entry name" value="RNA_pol_sigma70_r2"/>
</dbReference>
<comment type="similarity">
    <text evidence="1">Belongs to the sigma-70 factor family. ECF subfamily.</text>
</comment>
<dbReference type="SUPFAM" id="SSF88946">
    <property type="entry name" value="Sigma2 domain of RNA polymerase sigma factors"/>
    <property type="match status" value="1"/>
</dbReference>
<evidence type="ECO:0000259" key="6">
    <source>
        <dbReference type="Pfam" id="PF08281"/>
    </source>
</evidence>
<evidence type="ECO:0000256" key="3">
    <source>
        <dbReference type="ARBA" id="ARBA00023082"/>
    </source>
</evidence>
<dbReference type="RefSeq" id="WP_114003989.1">
    <property type="nucleotide sequence ID" value="NZ_QGDC01000002.1"/>
</dbReference>
<dbReference type="PANTHER" id="PTHR43133">
    <property type="entry name" value="RNA POLYMERASE ECF-TYPE SIGMA FACTO"/>
    <property type="match status" value="1"/>
</dbReference>
<dbReference type="EMBL" id="QGDC01000002">
    <property type="protein sequence ID" value="RCH55952.1"/>
    <property type="molecule type" value="Genomic_DNA"/>
</dbReference>
<dbReference type="AlphaFoldDB" id="A0A367GR78"/>
<keyword evidence="4" id="KW-0804">Transcription</keyword>
<comment type="caution">
    <text evidence="7">The sequence shown here is derived from an EMBL/GenBank/DDBJ whole genome shotgun (WGS) entry which is preliminary data.</text>
</comment>
<organism evidence="7 8">
    <name type="scientific">Mucilaginibacter hurinus</name>
    <dbReference type="NCBI Taxonomy" id="2201324"/>
    <lineage>
        <taxon>Bacteria</taxon>
        <taxon>Pseudomonadati</taxon>
        <taxon>Bacteroidota</taxon>
        <taxon>Sphingobacteriia</taxon>
        <taxon>Sphingobacteriales</taxon>
        <taxon>Sphingobacteriaceae</taxon>
        <taxon>Mucilaginibacter</taxon>
    </lineage>
</organism>
<sequence length="165" mass="19419">MSDKEAAFKQIFEANSKKIFHLCYGYTGDDDAANDLLQETFLKVWQNLEKFRNQAMISTWIYRIAVNTCLTYLRSEKRQAKDELTPQIAETKREELSEKNEQVALLYKCISKLEESERIIITMVLDEVPYNEIAEISGISEGNLRVKIHRIKQKLTELYNQYERL</sequence>
<protein>
    <submittedName>
        <fullName evidence="7">RNA polymerase subunit sigma-24</fullName>
    </submittedName>
</protein>
<dbReference type="InterPro" id="IPR014284">
    <property type="entry name" value="RNA_pol_sigma-70_dom"/>
</dbReference>
<dbReference type="PANTHER" id="PTHR43133:SF45">
    <property type="entry name" value="RNA POLYMERASE ECF-TYPE SIGMA FACTOR"/>
    <property type="match status" value="1"/>
</dbReference>
<evidence type="ECO:0000256" key="1">
    <source>
        <dbReference type="ARBA" id="ARBA00010641"/>
    </source>
</evidence>
<evidence type="ECO:0000256" key="4">
    <source>
        <dbReference type="ARBA" id="ARBA00023163"/>
    </source>
</evidence>
<keyword evidence="3" id="KW-0731">Sigma factor</keyword>
<dbReference type="NCBIfam" id="TIGR02937">
    <property type="entry name" value="sigma70-ECF"/>
    <property type="match status" value="1"/>
</dbReference>
<evidence type="ECO:0000313" key="7">
    <source>
        <dbReference type="EMBL" id="RCH55952.1"/>
    </source>
</evidence>
<evidence type="ECO:0000256" key="2">
    <source>
        <dbReference type="ARBA" id="ARBA00023015"/>
    </source>
</evidence>
<dbReference type="InterPro" id="IPR013324">
    <property type="entry name" value="RNA_pol_sigma_r3/r4-like"/>
</dbReference>
<dbReference type="SUPFAM" id="SSF88659">
    <property type="entry name" value="Sigma3 and sigma4 domains of RNA polymerase sigma factors"/>
    <property type="match status" value="1"/>
</dbReference>
<dbReference type="OrthoDB" id="9780326at2"/>